<evidence type="ECO:0000256" key="2">
    <source>
        <dbReference type="ARBA" id="ARBA00010199"/>
    </source>
</evidence>
<keyword evidence="3 6" id="KW-0812">Transmembrane</keyword>
<feature type="transmembrane region" description="Helical" evidence="6">
    <location>
        <begin position="224"/>
        <end position="245"/>
    </location>
</feature>
<keyword evidence="5 6" id="KW-0472">Membrane</keyword>
<name>A0A1L7CXP4_9CORY</name>
<dbReference type="STRING" id="1437874.CSPHI_05475"/>
<dbReference type="GO" id="GO:0015297">
    <property type="term" value="F:antiporter activity"/>
    <property type="evidence" value="ECO:0007669"/>
    <property type="project" value="InterPro"/>
</dbReference>
<feature type="transmembrane region" description="Helical" evidence="6">
    <location>
        <begin position="151"/>
        <end position="170"/>
    </location>
</feature>
<proteinExistence type="inferred from homology"/>
<feature type="transmembrane region" description="Helical" evidence="6">
    <location>
        <begin position="338"/>
        <end position="358"/>
    </location>
</feature>
<protein>
    <submittedName>
        <fullName evidence="7">Multidrug transporter MatE</fullName>
    </submittedName>
</protein>
<feature type="transmembrane region" description="Helical" evidence="6">
    <location>
        <begin position="297"/>
        <end position="318"/>
    </location>
</feature>
<sequence>MLSLALPALGVLAAAPLYLLLDTAVVGRLGATELAALAAGSTILAMVTTQLTFLAYGTTARASRAFGRGDRPAAVAEGVQATWVALLVGLVLLAVIQAFAGVFTRWLAPVGSVAAEAATWLRVASLGIPLTLLTQAGNGWLRGVQDTRRPLLFVLAGVLPAAASVAPMVSRLGLVGSAWSNVLGQTLTSTCFAVMLLRTVRAEGVSAAPRARLIRRQLVLGRDLILRSLSFQVAFLSAAGVAGRFGEAALGGHQVLLQLWNFMSLVLDSLAIAAQTLVGAALGSGSVALARRTGRRVIAWSLGFAGVLAAVFGLGHRVLPALFTDVPAVLAELAAGPWWLLVAMIPIGGLVFAVDGVLLGAGDSRYLRNISIAAVVLGFLPPVWLSAFFGWGLTGVWWGLVCFLLIRMVAVGLRFRGARWARTGAPD</sequence>
<gene>
    <name evidence="7" type="ORF">CSPHI_05475</name>
</gene>
<dbReference type="InterPro" id="IPR044644">
    <property type="entry name" value="DinF-like"/>
</dbReference>
<reference evidence="7 8" key="1">
    <citation type="submission" date="2014-08" db="EMBL/GenBank/DDBJ databases">
        <title>Complete genome sequence of Corynebacterium sphenisci CECT 5990(T) (=DSM 44792(T)), isolated from healthy wild penguins.</title>
        <authorList>
            <person name="Ruckert C."/>
            <person name="Albersmeier A."/>
            <person name="Winkler A."/>
            <person name="Kalinowski J."/>
        </authorList>
    </citation>
    <scope>NUCLEOTIDE SEQUENCE [LARGE SCALE GENOMIC DNA]</scope>
    <source>
        <strain evidence="7 8">DSM 44792</strain>
    </source>
</reference>
<accession>A0A1L7CXP4</accession>
<dbReference type="EMBL" id="CP009248">
    <property type="protein sequence ID" value="APT90577.1"/>
    <property type="molecule type" value="Genomic_DNA"/>
</dbReference>
<evidence type="ECO:0000256" key="1">
    <source>
        <dbReference type="ARBA" id="ARBA00004141"/>
    </source>
</evidence>
<dbReference type="PANTHER" id="PTHR42893">
    <property type="entry name" value="PROTEIN DETOXIFICATION 44, CHLOROPLASTIC-RELATED"/>
    <property type="match status" value="1"/>
</dbReference>
<comment type="subcellular location">
    <subcellularLocation>
        <location evidence="1">Membrane</location>
        <topology evidence="1">Multi-pass membrane protein</topology>
    </subcellularLocation>
</comment>
<keyword evidence="8" id="KW-1185">Reference proteome</keyword>
<dbReference type="GO" id="GO:0042910">
    <property type="term" value="F:xenobiotic transmembrane transporter activity"/>
    <property type="evidence" value="ECO:0007669"/>
    <property type="project" value="InterPro"/>
</dbReference>
<comment type="similarity">
    <text evidence="2">Belongs to the multi antimicrobial extrusion (MATE) (TC 2.A.66.1) family.</text>
</comment>
<dbReference type="AlphaFoldDB" id="A0A1L7CXP4"/>
<organism evidence="7 8">
    <name type="scientific">Corynebacterium sphenisci DSM 44792</name>
    <dbReference type="NCBI Taxonomy" id="1437874"/>
    <lineage>
        <taxon>Bacteria</taxon>
        <taxon>Bacillati</taxon>
        <taxon>Actinomycetota</taxon>
        <taxon>Actinomycetes</taxon>
        <taxon>Mycobacteriales</taxon>
        <taxon>Corynebacteriaceae</taxon>
        <taxon>Corynebacterium</taxon>
    </lineage>
</organism>
<dbReference type="InterPro" id="IPR002528">
    <property type="entry name" value="MATE_fam"/>
</dbReference>
<feature type="transmembrane region" description="Helical" evidence="6">
    <location>
        <begin position="370"/>
        <end position="389"/>
    </location>
</feature>
<feature type="transmembrane region" description="Helical" evidence="6">
    <location>
        <begin position="265"/>
        <end position="290"/>
    </location>
</feature>
<evidence type="ECO:0000313" key="8">
    <source>
        <dbReference type="Proteomes" id="UP000185469"/>
    </source>
</evidence>
<dbReference type="GO" id="GO:0005886">
    <property type="term" value="C:plasma membrane"/>
    <property type="evidence" value="ECO:0007669"/>
    <property type="project" value="TreeGrafter"/>
</dbReference>
<evidence type="ECO:0000256" key="4">
    <source>
        <dbReference type="ARBA" id="ARBA00022989"/>
    </source>
</evidence>
<evidence type="ECO:0000256" key="5">
    <source>
        <dbReference type="ARBA" id="ARBA00023136"/>
    </source>
</evidence>
<dbReference type="KEGG" id="csph:CSPHI_05475"/>
<feature type="transmembrane region" description="Helical" evidence="6">
    <location>
        <begin position="395"/>
        <end position="413"/>
    </location>
</feature>
<evidence type="ECO:0000256" key="3">
    <source>
        <dbReference type="ARBA" id="ARBA00022692"/>
    </source>
</evidence>
<keyword evidence="4 6" id="KW-1133">Transmembrane helix</keyword>
<feature type="transmembrane region" description="Helical" evidence="6">
    <location>
        <begin position="37"/>
        <end position="57"/>
    </location>
</feature>
<feature type="transmembrane region" description="Helical" evidence="6">
    <location>
        <begin position="182"/>
        <end position="200"/>
    </location>
</feature>
<dbReference type="NCBIfam" id="TIGR00797">
    <property type="entry name" value="matE"/>
    <property type="match status" value="1"/>
</dbReference>
<dbReference type="PANTHER" id="PTHR42893:SF46">
    <property type="entry name" value="PROTEIN DETOXIFICATION 44, CHLOROPLASTIC"/>
    <property type="match status" value="1"/>
</dbReference>
<evidence type="ECO:0000313" key="7">
    <source>
        <dbReference type="EMBL" id="APT90577.1"/>
    </source>
</evidence>
<dbReference type="CDD" id="cd13136">
    <property type="entry name" value="MATE_DinF_like"/>
    <property type="match status" value="1"/>
</dbReference>
<feature type="transmembrane region" description="Helical" evidence="6">
    <location>
        <begin position="78"/>
        <end position="100"/>
    </location>
</feature>
<dbReference type="Pfam" id="PF01554">
    <property type="entry name" value="MatE"/>
    <property type="match status" value="2"/>
</dbReference>
<evidence type="ECO:0000256" key="6">
    <source>
        <dbReference type="SAM" id="Phobius"/>
    </source>
</evidence>
<dbReference type="Proteomes" id="UP000185469">
    <property type="component" value="Chromosome"/>
</dbReference>